<keyword evidence="5" id="KW-0325">Glycoprotein</keyword>
<dbReference type="GO" id="GO:0006508">
    <property type="term" value="P:proteolysis"/>
    <property type="evidence" value="ECO:0007669"/>
    <property type="project" value="UniProtKB-KW"/>
</dbReference>
<evidence type="ECO:0000256" key="4">
    <source>
        <dbReference type="ARBA" id="ARBA00022801"/>
    </source>
</evidence>
<feature type="chain" id="PRO_5035216957" description="Peptidase A1 domain-containing protein" evidence="6">
    <location>
        <begin position="19"/>
        <end position="446"/>
    </location>
</feature>
<keyword evidence="6" id="KW-0732">Signal</keyword>
<evidence type="ECO:0000256" key="5">
    <source>
        <dbReference type="ARBA" id="ARBA00023180"/>
    </source>
</evidence>
<evidence type="ECO:0000256" key="2">
    <source>
        <dbReference type="ARBA" id="ARBA00022670"/>
    </source>
</evidence>
<sequence length="446" mass="49397">MKIISVLAAVAILSTSYALDDDCATIWNDDATHRTNTTSAIRLTMLHTQHRCSPVRRQMAIPPSWHHSLALDRERQLEARLLFRRRAPPRNLSTPVTSTIAGGMYGFMAQVAIGTPPRTQTVLIDTAGSLSWVQCDPCVRNGCYNQDGPLFDTRTSSTYTKVPCSTQLCQSVAAVVRTSCSSGDNTCLYRVPYMDRSATEGCVSRDTLTVGQEKIPGFMFGCSRHYERTFGRYAGIFGFANDRVSFFSQVVEKCRQYRAFSYYLPSPSSVGYIQVGSYDEGGLAFTPMFTQNQDYFLALTGITVDGVPLDLASTKFSGQPQPGPSAFAMYLDLGSALSILPTKVYNRLCDAVAKGIKGYDRIQSGQGCCFDPSFLATERLVPTVQMHFKNAVRLVLNEARLTYETPDERLCLAFQPSSQFLLGSMQVQMTYLVQDVEKSIMGFPRT</sequence>
<evidence type="ECO:0000256" key="3">
    <source>
        <dbReference type="ARBA" id="ARBA00022750"/>
    </source>
</evidence>
<dbReference type="PROSITE" id="PS51767">
    <property type="entry name" value="PEPTIDASE_A1"/>
    <property type="match status" value="1"/>
</dbReference>
<dbReference type="SUPFAM" id="SSF50630">
    <property type="entry name" value="Acid proteases"/>
    <property type="match status" value="1"/>
</dbReference>
<keyword evidence="3" id="KW-0064">Aspartyl protease</keyword>
<evidence type="ECO:0000313" key="9">
    <source>
        <dbReference type="Proteomes" id="UP000011116"/>
    </source>
</evidence>
<organism evidence="8 9">
    <name type="scientific">Hordeum vulgare subsp. vulgare</name>
    <name type="common">Domesticated barley</name>
    <dbReference type="NCBI Taxonomy" id="112509"/>
    <lineage>
        <taxon>Eukaryota</taxon>
        <taxon>Viridiplantae</taxon>
        <taxon>Streptophyta</taxon>
        <taxon>Embryophyta</taxon>
        <taxon>Tracheophyta</taxon>
        <taxon>Spermatophyta</taxon>
        <taxon>Magnoliopsida</taxon>
        <taxon>Liliopsida</taxon>
        <taxon>Poales</taxon>
        <taxon>Poaceae</taxon>
        <taxon>BOP clade</taxon>
        <taxon>Pooideae</taxon>
        <taxon>Triticodae</taxon>
        <taxon>Triticeae</taxon>
        <taxon>Hordeinae</taxon>
        <taxon>Hordeum</taxon>
    </lineage>
</organism>
<dbReference type="CDD" id="cd05476">
    <property type="entry name" value="pepsin_A_like_plant"/>
    <property type="match status" value="1"/>
</dbReference>
<accession>A0A8I7BDP1</accession>
<evidence type="ECO:0000256" key="1">
    <source>
        <dbReference type="ARBA" id="ARBA00007447"/>
    </source>
</evidence>
<dbReference type="Gramene" id="HORVU.MOREX.r3.5HG0429260.1">
    <property type="protein sequence ID" value="HORVU.MOREX.r3.5HG0429260.1"/>
    <property type="gene ID" value="HORVU.MOREX.r3.5HG0429260"/>
</dbReference>
<keyword evidence="2" id="KW-0645">Protease</keyword>
<dbReference type="Pfam" id="PF14543">
    <property type="entry name" value="TAXi_N"/>
    <property type="match status" value="1"/>
</dbReference>
<evidence type="ECO:0000256" key="6">
    <source>
        <dbReference type="SAM" id="SignalP"/>
    </source>
</evidence>
<reference evidence="8" key="3">
    <citation type="submission" date="2022-01" db="UniProtKB">
        <authorList>
            <consortium name="EnsemblPlants"/>
        </authorList>
    </citation>
    <scope>IDENTIFICATION</scope>
    <source>
        <strain evidence="8">subsp. vulgare</strain>
    </source>
</reference>
<dbReference type="EnsemblPlants" id="HORVU.MOREX.r3.5HG0429260.1">
    <property type="protein sequence ID" value="HORVU.MOREX.r3.5HG0429260.1"/>
    <property type="gene ID" value="HORVU.MOREX.r3.5HG0429260"/>
</dbReference>
<dbReference type="SMR" id="A0A8I7BDP1"/>
<dbReference type="InterPro" id="IPR021109">
    <property type="entry name" value="Peptidase_aspartic_dom_sf"/>
</dbReference>
<dbReference type="InterPro" id="IPR034161">
    <property type="entry name" value="Pepsin-like_plant"/>
</dbReference>
<feature type="signal peptide" evidence="6">
    <location>
        <begin position="1"/>
        <end position="18"/>
    </location>
</feature>
<reference evidence="9" key="1">
    <citation type="journal article" date="2012" name="Nature">
        <title>A physical, genetic and functional sequence assembly of the barley genome.</title>
        <authorList>
            <consortium name="The International Barley Genome Sequencing Consortium"/>
            <person name="Mayer K.F."/>
            <person name="Waugh R."/>
            <person name="Brown J.W."/>
            <person name="Schulman A."/>
            <person name="Langridge P."/>
            <person name="Platzer M."/>
            <person name="Fincher G.B."/>
            <person name="Muehlbauer G.J."/>
            <person name="Sato K."/>
            <person name="Close T.J."/>
            <person name="Wise R.P."/>
            <person name="Stein N."/>
        </authorList>
    </citation>
    <scope>NUCLEOTIDE SEQUENCE [LARGE SCALE GENOMIC DNA]</scope>
    <source>
        <strain evidence="9">cv. Morex</strain>
    </source>
</reference>
<dbReference type="InterPro" id="IPR032799">
    <property type="entry name" value="TAXi_C"/>
</dbReference>
<proteinExistence type="inferred from homology"/>
<comment type="similarity">
    <text evidence="1">Belongs to the peptidase A1 family.</text>
</comment>
<keyword evidence="4" id="KW-0378">Hydrolase</keyword>
<dbReference type="PANTHER" id="PTHR47967">
    <property type="entry name" value="OS07G0603500 PROTEIN-RELATED"/>
    <property type="match status" value="1"/>
</dbReference>
<evidence type="ECO:0000259" key="7">
    <source>
        <dbReference type="PROSITE" id="PS51767"/>
    </source>
</evidence>
<dbReference type="Gene3D" id="2.40.70.10">
    <property type="entry name" value="Acid Proteases"/>
    <property type="match status" value="2"/>
</dbReference>
<name>A0A8I7BDP1_HORVV</name>
<keyword evidence="9" id="KW-1185">Reference proteome</keyword>
<protein>
    <recommendedName>
        <fullName evidence="7">Peptidase A1 domain-containing protein</fullName>
    </recommendedName>
</protein>
<feature type="domain" description="Peptidase A1" evidence="7">
    <location>
        <begin position="107"/>
        <end position="444"/>
    </location>
</feature>
<reference evidence="8" key="2">
    <citation type="submission" date="2020-10" db="EMBL/GenBank/DDBJ databases">
        <authorList>
            <person name="Scholz U."/>
            <person name="Mascher M."/>
            <person name="Fiebig A."/>
        </authorList>
    </citation>
    <scope>NUCLEOTIDE SEQUENCE [LARGE SCALE GENOMIC DNA]</scope>
    <source>
        <strain evidence="8">cv. Morex</strain>
    </source>
</reference>
<dbReference type="Pfam" id="PF14541">
    <property type="entry name" value="TAXi_C"/>
    <property type="match status" value="1"/>
</dbReference>
<dbReference type="AlphaFoldDB" id="A0A8I7BDP1"/>
<dbReference type="GO" id="GO:0004190">
    <property type="term" value="F:aspartic-type endopeptidase activity"/>
    <property type="evidence" value="ECO:0007669"/>
    <property type="project" value="UniProtKB-KW"/>
</dbReference>
<dbReference type="InterPro" id="IPR033121">
    <property type="entry name" value="PEPTIDASE_A1"/>
</dbReference>
<evidence type="ECO:0000313" key="8">
    <source>
        <dbReference type="EnsemblPlants" id="HORVU.MOREX.r3.5HG0429260.1"/>
    </source>
</evidence>
<dbReference type="InterPro" id="IPR051708">
    <property type="entry name" value="Plant_Aspart_Prot_A1"/>
</dbReference>
<dbReference type="PANTHER" id="PTHR47967:SF60">
    <property type="entry name" value="PROTEIN ASPARTIC PROTEASE IN GUARD CELL 1-LIKE"/>
    <property type="match status" value="1"/>
</dbReference>
<dbReference type="Proteomes" id="UP000011116">
    <property type="component" value="Chromosome 5H"/>
</dbReference>
<dbReference type="InterPro" id="IPR032861">
    <property type="entry name" value="TAXi_N"/>
</dbReference>